<dbReference type="GO" id="GO:0008017">
    <property type="term" value="F:microtubule binding"/>
    <property type="evidence" value="ECO:0007669"/>
    <property type="project" value="InterPro"/>
</dbReference>
<evidence type="ECO:0000256" key="1">
    <source>
        <dbReference type="ARBA" id="ARBA00004245"/>
    </source>
</evidence>
<comment type="caution">
    <text evidence="9">The sequence shown here is derived from an EMBL/GenBank/DDBJ whole genome shotgun (WGS) entry which is preliminary data.</text>
</comment>
<keyword evidence="5" id="KW-0677">Repeat</keyword>
<feature type="compositionally biased region" description="Polar residues" evidence="8">
    <location>
        <begin position="902"/>
        <end position="915"/>
    </location>
</feature>
<dbReference type="PANTHER" id="PTHR11501:SF16">
    <property type="entry name" value="MICROTUBULE-ASSOCIATED PROTEIN 4"/>
    <property type="match status" value="1"/>
</dbReference>
<keyword evidence="10" id="KW-1185">Reference proteome</keyword>
<feature type="compositionally biased region" description="Low complexity" evidence="8">
    <location>
        <begin position="531"/>
        <end position="550"/>
    </location>
</feature>
<dbReference type="GO" id="GO:0005874">
    <property type="term" value="C:microtubule"/>
    <property type="evidence" value="ECO:0007669"/>
    <property type="project" value="UniProtKB-KW"/>
</dbReference>
<dbReference type="InterPro" id="IPR001084">
    <property type="entry name" value="MAP_tubulin-bd_rpt"/>
</dbReference>
<keyword evidence="2 7" id="KW-0963">Cytoplasm</keyword>
<dbReference type="EMBL" id="DYDO01000005">
    <property type="protein sequence ID" value="DBA25359.1"/>
    <property type="molecule type" value="Genomic_DNA"/>
</dbReference>
<evidence type="ECO:0000256" key="3">
    <source>
        <dbReference type="ARBA" id="ARBA00022553"/>
    </source>
</evidence>
<sequence length="915" mass="97211">MSFSNQQPPALSEYSPLCNARNPDCFPASESPRDFAKAEYEWQRTEGKLNEIGLNVNAGGQIKDGLSKNIGFTDEDKLCFFETKLDKSLQLGPKEKIDCEWQNKGNQILAGADQLGGVSFLTEPFLSAKPAEVPLASAGQSDGFEQIKAITDQEKAAQKTNFESIIQPEDTLIGLATNDYDQKPFSNQNRSIWHENVNTLISDDPSKNLFSGSMMKNQVQSTCPPQMSDTKSQPPTTLVELAQEDANPDPANKVCDLDENGAALDVDDCVDSLEDCLLLDRTSYQRKAMRRAMSECSHLAVPPPVNIADKYPEIQGAKENLNKVSSLGGLNYTPSSVPKKPVNSMKRSMTVAEEQTTGYDFNARREIIGQCASPTKGDMDDAKDGSSSTNQELLILGRHLTKLDETVEPSAGDVTNELKWESIPPCNAPECKKVEEKNRGDTEKEEGPGPIHLSPPCEQRFTQHEKPAESVVPRAGSDITAPPNKQLPASPEKKVKATTATPSKTTAATPKGKLSAAPSPKKPLSATPTQAKKLSSPAAAPTAASTTKRPLGSATKTATPKEAKDVKPKSLDLKSPVKTPEKKAPTPLSTTPRPAVRASPAAPKLGSSAAGGTAPKPNLTPKRPSSIKNDVKPIDARKPNLTKSPTESGGPKADLAKTNGTAPASNVPSRPKTTKPAAPRPLTGPSASADAKKVPTTRPPPLSKPSSAPASKPSTAPKQPRPTTAPDIKNIRSKIGSTDNLKHQPGGGKVQIVSKKANYSHVQSKCGSKDNIKHVPGGGNVTNSTKPSVGAARPPTSTGQKPGSTNVQITNKKIDVSKVSAKCGSKPITKHKTGGADSKSEENSKKSEVTKPQPQDSTKENEVEQAAPSQNGDLVTPTEVTAADTRENGVEETLPVDGGNQREIQSFNALIPETN</sequence>
<feature type="compositionally biased region" description="Basic and acidic residues" evidence="8">
    <location>
        <begin position="629"/>
        <end position="638"/>
    </location>
</feature>
<feature type="compositionally biased region" description="Basic and acidic residues" evidence="8">
    <location>
        <begin position="430"/>
        <end position="447"/>
    </location>
</feature>
<keyword evidence="3" id="KW-0597">Phosphoprotein</keyword>
<evidence type="ECO:0000256" key="6">
    <source>
        <dbReference type="ARBA" id="ARBA00023212"/>
    </source>
</evidence>
<protein>
    <recommendedName>
        <fullName evidence="7">Microtubule-associated protein</fullName>
    </recommendedName>
</protein>
<evidence type="ECO:0000256" key="7">
    <source>
        <dbReference type="RuleBase" id="RU000686"/>
    </source>
</evidence>
<gene>
    <name evidence="9" type="ORF">GDO54_012897</name>
</gene>
<dbReference type="PROSITE" id="PS51491">
    <property type="entry name" value="TAU_MAP_2"/>
    <property type="match status" value="2"/>
</dbReference>
<dbReference type="PROSITE" id="PS00229">
    <property type="entry name" value="TAU_MAP_1"/>
    <property type="match status" value="1"/>
</dbReference>
<dbReference type="Pfam" id="PF00418">
    <property type="entry name" value="Tubulin-binding"/>
    <property type="match status" value="3"/>
</dbReference>
<feature type="region of interest" description="Disordered" evidence="8">
    <location>
        <begin position="327"/>
        <end position="347"/>
    </location>
</feature>
<feature type="compositionally biased region" description="Low complexity" evidence="8">
    <location>
        <begin position="592"/>
        <end position="603"/>
    </location>
</feature>
<comment type="subcellular location">
    <subcellularLocation>
        <location evidence="1 7">Cytoplasm</location>
        <location evidence="1 7">Cytoskeleton</location>
    </subcellularLocation>
</comment>
<feature type="compositionally biased region" description="Polar residues" evidence="8">
    <location>
        <begin position="795"/>
        <end position="811"/>
    </location>
</feature>
<feature type="compositionally biased region" description="Polar residues" evidence="8">
    <location>
        <begin position="658"/>
        <end position="668"/>
    </location>
</feature>
<dbReference type="PANTHER" id="PTHR11501">
    <property type="entry name" value="MICROTUBULE-ASSOCIATED PROTEIN"/>
    <property type="match status" value="1"/>
</dbReference>
<feature type="compositionally biased region" description="Low complexity" evidence="8">
    <location>
        <begin position="704"/>
        <end position="718"/>
    </location>
</feature>
<dbReference type="GO" id="GO:0031175">
    <property type="term" value="P:neuron projection development"/>
    <property type="evidence" value="ECO:0007669"/>
    <property type="project" value="TreeGrafter"/>
</dbReference>
<dbReference type="InterPro" id="IPR027324">
    <property type="entry name" value="MAP2/MAP4/Tau"/>
</dbReference>
<evidence type="ECO:0000256" key="2">
    <source>
        <dbReference type="ARBA" id="ARBA00022490"/>
    </source>
</evidence>
<proteinExistence type="predicted"/>
<organism evidence="9 10">
    <name type="scientific">Pyxicephalus adspersus</name>
    <name type="common">African bullfrog</name>
    <dbReference type="NCBI Taxonomy" id="30357"/>
    <lineage>
        <taxon>Eukaryota</taxon>
        <taxon>Metazoa</taxon>
        <taxon>Chordata</taxon>
        <taxon>Craniata</taxon>
        <taxon>Vertebrata</taxon>
        <taxon>Euteleostomi</taxon>
        <taxon>Amphibia</taxon>
        <taxon>Batrachia</taxon>
        <taxon>Anura</taxon>
        <taxon>Neobatrachia</taxon>
        <taxon>Ranoidea</taxon>
        <taxon>Pyxicephalidae</taxon>
        <taxon>Pyxicephalinae</taxon>
        <taxon>Pyxicephalus</taxon>
    </lineage>
</organism>
<evidence type="ECO:0000313" key="9">
    <source>
        <dbReference type="EMBL" id="DBA25359.1"/>
    </source>
</evidence>
<keyword evidence="6 7" id="KW-0206">Cytoskeleton</keyword>
<evidence type="ECO:0000256" key="4">
    <source>
        <dbReference type="ARBA" id="ARBA00022701"/>
    </source>
</evidence>
<reference evidence="9" key="1">
    <citation type="thesis" date="2020" institute="ProQuest LLC" country="789 East Eisenhower Parkway, Ann Arbor, MI, USA">
        <title>Comparative Genomics and Chromosome Evolution.</title>
        <authorList>
            <person name="Mudd A.B."/>
        </authorList>
    </citation>
    <scope>NUCLEOTIDE SEQUENCE</scope>
    <source>
        <strain evidence="9">1538</strain>
        <tissue evidence="9">Blood</tissue>
    </source>
</reference>
<feature type="compositionally biased region" description="Low complexity" evidence="8">
    <location>
        <begin position="497"/>
        <end position="513"/>
    </location>
</feature>
<feature type="compositionally biased region" description="Basic and acidic residues" evidence="8">
    <location>
        <begin position="838"/>
        <end position="849"/>
    </location>
</feature>
<feature type="compositionally biased region" description="Basic and acidic residues" evidence="8">
    <location>
        <begin position="559"/>
        <end position="572"/>
    </location>
</feature>
<dbReference type="Proteomes" id="UP001181693">
    <property type="component" value="Unassembled WGS sequence"/>
</dbReference>
<feature type="region of interest" description="Disordered" evidence="8">
    <location>
        <begin position="421"/>
        <end position="915"/>
    </location>
</feature>
<accession>A0AAV3AFJ5</accession>
<name>A0AAV3AFJ5_PYXAD</name>
<evidence type="ECO:0000256" key="8">
    <source>
        <dbReference type="SAM" id="MobiDB-lite"/>
    </source>
</evidence>
<dbReference type="AlphaFoldDB" id="A0AAV3AFJ5"/>
<dbReference type="GO" id="GO:0043005">
    <property type="term" value="C:neuron projection"/>
    <property type="evidence" value="ECO:0007669"/>
    <property type="project" value="TreeGrafter"/>
</dbReference>
<evidence type="ECO:0000256" key="5">
    <source>
        <dbReference type="ARBA" id="ARBA00022737"/>
    </source>
</evidence>
<keyword evidence="4 7" id="KW-0493">Microtubule</keyword>
<evidence type="ECO:0000313" key="10">
    <source>
        <dbReference type="Proteomes" id="UP001181693"/>
    </source>
</evidence>
<dbReference type="GO" id="GO:0000226">
    <property type="term" value="P:microtubule cytoskeleton organization"/>
    <property type="evidence" value="ECO:0007669"/>
    <property type="project" value="TreeGrafter"/>
</dbReference>